<dbReference type="EMBL" id="CP087164">
    <property type="protein sequence ID" value="UGS34771.1"/>
    <property type="molecule type" value="Genomic_DNA"/>
</dbReference>
<accession>A0A9E7BYY8</accession>
<dbReference type="Proteomes" id="UP001162834">
    <property type="component" value="Chromosome"/>
</dbReference>
<dbReference type="Gene3D" id="3.40.50.620">
    <property type="entry name" value="HUPs"/>
    <property type="match status" value="1"/>
</dbReference>
<evidence type="ECO:0000313" key="1">
    <source>
        <dbReference type="EMBL" id="UGS34771.1"/>
    </source>
</evidence>
<protein>
    <submittedName>
        <fullName evidence="1">Uncharacterized protein</fullName>
    </submittedName>
</protein>
<gene>
    <name evidence="1" type="ORF">DSM104329_01153</name>
</gene>
<organism evidence="1 2">
    <name type="scientific">Capillimicrobium parvum</name>
    <dbReference type="NCBI Taxonomy" id="2884022"/>
    <lineage>
        <taxon>Bacteria</taxon>
        <taxon>Bacillati</taxon>
        <taxon>Actinomycetota</taxon>
        <taxon>Thermoleophilia</taxon>
        <taxon>Solirubrobacterales</taxon>
        <taxon>Capillimicrobiaceae</taxon>
        <taxon>Capillimicrobium</taxon>
    </lineage>
</organism>
<dbReference type="AlphaFoldDB" id="A0A9E7BYY8"/>
<name>A0A9E7BYY8_9ACTN</name>
<sequence length="161" mass="17345">MSHLDTEAPDRPSRSGSAIQRLLFVVDAAVADTAELPAAARAMIDSATEVYVLTPTLPGRLAWLADDIDRCRHIADERLDTVVGHMRSIGVDANGAAGRGSVLTVVADAVADFTPDHILIALRDSEHANWQERRLIEHIQERFGVAVTTYAVDVDGHPTSA</sequence>
<dbReference type="InterPro" id="IPR014729">
    <property type="entry name" value="Rossmann-like_a/b/a_fold"/>
</dbReference>
<evidence type="ECO:0000313" key="2">
    <source>
        <dbReference type="Proteomes" id="UP001162834"/>
    </source>
</evidence>
<proteinExistence type="predicted"/>
<dbReference type="KEGG" id="sbae:DSM104329_01153"/>
<reference evidence="1" key="1">
    <citation type="journal article" date="2022" name="Int. J. Syst. Evol. Microbiol.">
        <title>Pseudomonas aegrilactucae sp. nov. and Pseudomonas morbosilactucae sp. nov., pathogens causing bacterial rot of lettuce in Japan.</title>
        <authorList>
            <person name="Sawada H."/>
            <person name="Fujikawa T."/>
            <person name="Satou M."/>
        </authorList>
    </citation>
    <scope>NUCLEOTIDE SEQUENCE</scope>
    <source>
        <strain evidence="1">0166_1</strain>
    </source>
</reference>
<keyword evidence="2" id="KW-1185">Reference proteome</keyword>